<dbReference type="AlphaFoldDB" id="A0A0P1G7X1"/>
<gene>
    <name evidence="3" type="primary">bamB</name>
    <name evidence="2" type="ORF">TL5118_01238</name>
    <name evidence="3" type="ORF">TL5120_00218</name>
</gene>
<feature type="domain" description="Pyrrolo-quinoline quinone repeat" evidence="1">
    <location>
        <begin position="123"/>
        <end position="359"/>
    </location>
</feature>
<dbReference type="Gene3D" id="2.130.10.10">
    <property type="entry name" value="YVTN repeat-like/Quinoprotein amine dehydrogenase"/>
    <property type="match status" value="1"/>
</dbReference>
<dbReference type="Pfam" id="PF13360">
    <property type="entry name" value="PQQ_2"/>
    <property type="match status" value="1"/>
</dbReference>
<dbReference type="InterPro" id="IPR002372">
    <property type="entry name" value="PQQ_rpt_dom"/>
</dbReference>
<dbReference type="Proteomes" id="UP000051887">
    <property type="component" value="Unassembled WGS sequence"/>
</dbReference>
<reference evidence="2 4" key="1">
    <citation type="submission" date="2015-09" db="EMBL/GenBank/DDBJ databases">
        <authorList>
            <person name="Rodrigo-Torres L."/>
            <person name="Arahal D.R."/>
        </authorList>
    </citation>
    <scope>NUCLEOTIDE SEQUENCE [LARGE SCALE GENOMIC DNA]</scope>
    <source>
        <strain evidence="2 4">CECT 5118</strain>
    </source>
</reference>
<keyword evidence="4" id="KW-1185">Reference proteome</keyword>
<dbReference type="EMBL" id="CYSC01000007">
    <property type="protein sequence ID" value="CUH70442.1"/>
    <property type="molecule type" value="Genomic_DNA"/>
</dbReference>
<evidence type="ECO:0000313" key="3">
    <source>
        <dbReference type="EMBL" id="CUH70442.1"/>
    </source>
</evidence>
<dbReference type="Proteomes" id="UP000051086">
    <property type="component" value="Unassembled WGS sequence"/>
</dbReference>
<proteinExistence type="predicted"/>
<accession>A0A0P1G7X1</accession>
<dbReference type="PANTHER" id="PTHR34512:SF30">
    <property type="entry name" value="OUTER MEMBRANE PROTEIN ASSEMBLY FACTOR BAMB"/>
    <property type="match status" value="1"/>
</dbReference>
<evidence type="ECO:0000313" key="4">
    <source>
        <dbReference type="Proteomes" id="UP000051086"/>
    </source>
</evidence>
<dbReference type="InterPro" id="IPR011047">
    <property type="entry name" value="Quinoprotein_ADH-like_sf"/>
</dbReference>
<dbReference type="InterPro" id="IPR018391">
    <property type="entry name" value="PQQ_b-propeller_rpt"/>
</dbReference>
<name>A0A0P1G7X1_9RHOB</name>
<evidence type="ECO:0000313" key="2">
    <source>
        <dbReference type="EMBL" id="CUH65284.1"/>
    </source>
</evidence>
<reference evidence="3 5" key="2">
    <citation type="submission" date="2015-09" db="EMBL/GenBank/DDBJ databases">
        <authorList>
            <consortium name="Swine Surveillance"/>
        </authorList>
    </citation>
    <scope>NUCLEOTIDE SEQUENCE [LARGE SCALE GENOMIC DNA]</scope>
    <source>
        <strain evidence="3 5">5120</strain>
    </source>
</reference>
<dbReference type="InterPro" id="IPR015943">
    <property type="entry name" value="WD40/YVTN_repeat-like_dom_sf"/>
</dbReference>
<dbReference type="SUPFAM" id="SSF50998">
    <property type="entry name" value="Quinoprotein alcohol dehydrogenase-like"/>
    <property type="match status" value="1"/>
</dbReference>
<evidence type="ECO:0000313" key="5">
    <source>
        <dbReference type="Proteomes" id="UP000051887"/>
    </source>
</evidence>
<sequence>MKRSSIILAVSAAAVLAGCSERESILPGKREDPRAILSGGVPVEDLAADVSRAATQVRLPKMVQNANWTQRFGSPNNRVSHASLAAAPQLVWSADIGTGDGRRNRITAEPVVADGRVFTLDAEARVSATSTAGTTLWSRDLTPARDSSGEATGGGLAYGADKVFVTSGFGLFTALDPATGEVLWQQDIGSTGSGAPTVYGDLVYLVGGDDTGWALEVDTGRIRWQTTQASDVNNVLGAPAPAVNDKFTIFAFGDGALHGTFRNGGLRLWTAYVSGQRRSDALAKVNDITADPVIDGSKVYVGSHAGRILALDIDTGDRLWTAREGAISPVLPLSGSLFAVSDHNELLRIDARDGVTIWAKKLPNLLKPKQRKASEVYAHHGPILAGGQLIVASNDGFLRFFDPTSGEMTRQLEVPGGATTAPVVAGGTLYVVGTKGQLHAFR</sequence>
<dbReference type="EMBL" id="CYSB01000025">
    <property type="protein sequence ID" value="CUH65284.1"/>
    <property type="molecule type" value="Genomic_DNA"/>
</dbReference>
<evidence type="ECO:0000259" key="1">
    <source>
        <dbReference type="Pfam" id="PF13360"/>
    </source>
</evidence>
<organism evidence="3 5">
    <name type="scientific">Thalassovita autumnalis</name>
    <dbReference type="NCBI Taxonomy" id="2072972"/>
    <lineage>
        <taxon>Bacteria</taxon>
        <taxon>Pseudomonadati</taxon>
        <taxon>Pseudomonadota</taxon>
        <taxon>Alphaproteobacteria</taxon>
        <taxon>Rhodobacterales</taxon>
        <taxon>Roseobacteraceae</taxon>
        <taxon>Thalassovita</taxon>
    </lineage>
</organism>
<protein>
    <submittedName>
        <fullName evidence="3">Outer membrane protein assembly factor BamB</fullName>
    </submittedName>
</protein>
<dbReference type="RefSeq" id="WP_058242063.1">
    <property type="nucleotide sequence ID" value="NZ_CYSB01000025.1"/>
</dbReference>
<dbReference type="SMART" id="SM00564">
    <property type="entry name" value="PQQ"/>
    <property type="match status" value="6"/>
</dbReference>
<dbReference type="PROSITE" id="PS51257">
    <property type="entry name" value="PROKAR_LIPOPROTEIN"/>
    <property type="match status" value="1"/>
</dbReference>
<dbReference type="PANTHER" id="PTHR34512">
    <property type="entry name" value="CELL SURFACE PROTEIN"/>
    <property type="match status" value="1"/>
</dbReference>